<keyword evidence="7" id="KW-1185">Reference proteome</keyword>
<evidence type="ECO:0000256" key="4">
    <source>
        <dbReference type="PROSITE-ProRule" id="PRU00175"/>
    </source>
</evidence>
<keyword evidence="3" id="KW-0862">Zinc</keyword>
<organism evidence="6 7">
    <name type="scientific">Knipowitschia caucasica</name>
    <name type="common">Caucasian dwarf goby</name>
    <name type="synonym">Pomatoschistus caucasicus</name>
    <dbReference type="NCBI Taxonomy" id="637954"/>
    <lineage>
        <taxon>Eukaryota</taxon>
        <taxon>Metazoa</taxon>
        <taxon>Chordata</taxon>
        <taxon>Craniata</taxon>
        <taxon>Vertebrata</taxon>
        <taxon>Euteleostomi</taxon>
        <taxon>Actinopterygii</taxon>
        <taxon>Neopterygii</taxon>
        <taxon>Teleostei</taxon>
        <taxon>Neoteleostei</taxon>
        <taxon>Acanthomorphata</taxon>
        <taxon>Gobiaria</taxon>
        <taxon>Gobiiformes</taxon>
        <taxon>Gobioidei</taxon>
        <taxon>Gobiidae</taxon>
        <taxon>Gobiinae</taxon>
        <taxon>Knipowitschia</taxon>
    </lineage>
</organism>
<gene>
    <name evidence="6" type="ORF">KC01_LOCUS8898</name>
</gene>
<protein>
    <recommendedName>
        <fullName evidence="5">RING-type domain-containing protein</fullName>
    </recommendedName>
</protein>
<reference evidence="6 7" key="1">
    <citation type="submission" date="2024-04" db="EMBL/GenBank/DDBJ databases">
        <authorList>
            <person name="Waldvogel A.-M."/>
            <person name="Schoenle A."/>
        </authorList>
    </citation>
    <scope>NUCLEOTIDE SEQUENCE [LARGE SCALE GENOMIC DNA]</scope>
</reference>
<keyword evidence="2 4" id="KW-0863">Zinc-finger</keyword>
<dbReference type="SMART" id="SM00184">
    <property type="entry name" value="RING"/>
    <property type="match status" value="1"/>
</dbReference>
<dbReference type="GO" id="GO:0061630">
    <property type="term" value="F:ubiquitin protein ligase activity"/>
    <property type="evidence" value="ECO:0007669"/>
    <property type="project" value="TreeGrafter"/>
</dbReference>
<dbReference type="PANTHER" id="PTHR12429:SF13">
    <property type="entry name" value="E3 UBIQUITIN-PROTEIN LIGASE NEURL1"/>
    <property type="match status" value="1"/>
</dbReference>
<name>A0AAV2JJA4_KNICA</name>
<accession>A0AAV2JJA4</accession>
<evidence type="ECO:0000259" key="5">
    <source>
        <dbReference type="PROSITE" id="PS50089"/>
    </source>
</evidence>
<dbReference type="GO" id="GO:0045746">
    <property type="term" value="P:negative regulation of Notch signaling pathway"/>
    <property type="evidence" value="ECO:0007669"/>
    <property type="project" value="TreeGrafter"/>
</dbReference>
<dbReference type="InterPro" id="IPR001841">
    <property type="entry name" value="Znf_RING"/>
</dbReference>
<dbReference type="Gene3D" id="3.30.40.10">
    <property type="entry name" value="Zinc/RING finger domain, C3HC4 (zinc finger)"/>
    <property type="match status" value="1"/>
</dbReference>
<evidence type="ECO:0000256" key="1">
    <source>
        <dbReference type="ARBA" id="ARBA00022723"/>
    </source>
</evidence>
<dbReference type="SUPFAM" id="SSF57850">
    <property type="entry name" value="RING/U-box"/>
    <property type="match status" value="1"/>
</dbReference>
<evidence type="ECO:0000313" key="6">
    <source>
        <dbReference type="EMBL" id="CAL1577565.1"/>
    </source>
</evidence>
<keyword evidence="1" id="KW-0479">Metal-binding</keyword>
<dbReference type="InterPro" id="IPR037962">
    <property type="entry name" value="Neuralized"/>
</dbReference>
<dbReference type="GO" id="GO:0014069">
    <property type="term" value="C:postsynaptic density"/>
    <property type="evidence" value="ECO:0007669"/>
    <property type="project" value="TreeGrafter"/>
</dbReference>
<dbReference type="InterPro" id="IPR013083">
    <property type="entry name" value="Znf_RING/FYVE/PHD"/>
</dbReference>
<evidence type="ECO:0000256" key="2">
    <source>
        <dbReference type="ARBA" id="ARBA00022771"/>
    </source>
</evidence>
<dbReference type="EMBL" id="OZ035835">
    <property type="protein sequence ID" value="CAL1577565.1"/>
    <property type="molecule type" value="Genomic_DNA"/>
</dbReference>
<dbReference type="Proteomes" id="UP001497482">
    <property type="component" value="Chromosome 13"/>
</dbReference>
<dbReference type="PROSITE" id="PS50089">
    <property type="entry name" value="ZF_RING_2"/>
    <property type="match status" value="1"/>
</dbReference>
<dbReference type="Pfam" id="PF13920">
    <property type="entry name" value="zf-C3HC4_3"/>
    <property type="match status" value="1"/>
</dbReference>
<sequence>MERDVSLPGQVCGRIRRWPHQALAASGAGRIRRWPHQALAASGAGRIRRWPLSASISGSCTSDVRRLSAPSSPSCSPHSPSSSLLYASESNLSFSLREHCSTAAFSSTGTSPSSPLRSLPQLPSFPSSSWSDECTICYENEVDTVLYSCGHMCLCYQCGLKLKKMSNACCPICRRTIKDIIKTYRST</sequence>
<evidence type="ECO:0000256" key="3">
    <source>
        <dbReference type="ARBA" id="ARBA00022833"/>
    </source>
</evidence>
<dbReference type="GO" id="GO:0005886">
    <property type="term" value="C:plasma membrane"/>
    <property type="evidence" value="ECO:0007669"/>
    <property type="project" value="TreeGrafter"/>
</dbReference>
<dbReference type="AlphaFoldDB" id="A0AAV2JJA4"/>
<dbReference type="FunFam" id="3.30.40.10:FF:000056">
    <property type="entry name" value="Putative E3 ubiquitin-protein ligase NEURL1B"/>
    <property type="match status" value="1"/>
</dbReference>
<dbReference type="GO" id="GO:0008270">
    <property type="term" value="F:zinc ion binding"/>
    <property type="evidence" value="ECO:0007669"/>
    <property type="project" value="UniProtKB-KW"/>
</dbReference>
<evidence type="ECO:0000313" key="7">
    <source>
        <dbReference type="Proteomes" id="UP001497482"/>
    </source>
</evidence>
<proteinExistence type="predicted"/>
<dbReference type="PANTHER" id="PTHR12429">
    <property type="entry name" value="NEURALIZED"/>
    <property type="match status" value="1"/>
</dbReference>
<feature type="domain" description="RING-type" evidence="5">
    <location>
        <begin position="134"/>
        <end position="174"/>
    </location>
</feature>